<dbReference type="InParanoid" id="C4Y4B2"/>
<keyword evidence="1" id="KW-0732">Signal</keyword>
<sequence>MEGMTLSCFMLLFCEPADSGFDPGTVSCVMSSPSDGVSNKESEGGCRGVHVEDIEAARNHQGRIIVIIFIHFAYLSRERQRDTQLVDRFSQLQGIEGSTETQSHAWSQFLRVRHSSQTGVSNLSLDEGGSIQLVLGGKLDVDSRGLNRIPSGLSTSLNQWGNLVVVSGSEDRQVGGGSNTNSVQWVSVTNTNRVLVELGGSNVVAQFSTCSEAIVSHSQVSCGDWALEQVEEQSGVDSRLLVEEVQLGVLGTVWNHRGVQFTLQAWGQQLRQFNLGVQDIGVVPASGQSQTSSLVSVLGVDRSGNGVVLGSLTLNGEGNTVWCGRLDINSSRGQVEKVLVQQVIGRLLDVRKCNWSHCMRFEEELFRRKAVEG</sequence>
<dbReference type="EMBL" id="CH408078">
    <property type="protein sequence ID" value="EEQ38357.1"/>
    <property type="molecule type" value="Genomic_DNA"/>
</dbReference>
<dbReference type="KEGG" id="clu:CLUG_02484"/>
<dbReference type="Proteomes" id="UP000007703">
    <property type="component" value="Unassembled WGS sequence"/>
</dbReference>
<gene>
    <name evidence="2" type="ORF">CLUG_02484</name>
</gene>
<dbReference type="HOGENOM" id="CLU_741861_0_0_1"/>
<evidence type="ECO:0000313" key="2">
    <source>
        <dbReference type="EMBL" id="EEQ38357.1"/>
    </source>
</evidence>
<accession>C4Y4B2</accession>
<name>C4Y4B2_CLAL4</name>
<protein>
    <submittedName>
        <fullName evidence="2">Uncharacterized protein</fullName>
    </submittedName>
</protein>
<feature type="signal peptide" evidence="1">
    <location>
        <begin position="1"/>
        <end position="19"/>
    </location>
</feature>
<proteinExistence type="predicted"/>
<organism evidence="2 3">
    <name type="scientific">Clavispora lusitaniae (strain ATCC 42720)</name>
    <name type="common">Yeast</name>
    <name type="synonym">Candida lusitaniae</name>
    <dbReference type="NCBI Taxonomy" id="306902"/>
    <lineage>
        <taxon>Eukaryota</taxon>
        <taxon>Fungi</taxon>
        <taxon>Dikarya</taxon>
        <taxon>Ascomycota</taxon>
        <taxon>Saccharomycotina</taxon>
        <taxon>Pichiomycetes</taxon>
        <taxon>Metschnikowiaceae</taxon>
        <taxon>Clavispora</taxon>
    </lineage>
</organism>
<feature type="chain" id="PRO_5002946512" evidence="1">
    <location>
        <begin position="20"/>
        <end position="373"/>
    </location>
</feature>
<dbReference type="AlphaFoldDB" id="C4Y4B2"/>
<evidence type="ECO:0000313" key="3">
    <source>
        <dbReference type="Proteomes" id="UP000007703"/>
    </source>
</evidence>
<reference evidence="2 3" key="1">
    <citation type="journal article" date="2009" name="Nature">
        <title>Evolution of pathogenicity and sexual reproduction in eight Candida genomes.</title>
        <authorList>
            <person name="Butler G."/>
            <person name="Rasmussen M.D."/>
            <person name="Lin M.F."/>
            <person name="Santos M.A."/>
            <person name="Sakthikumar S."/>
            <person name="Munro C.A."/>
            <person name="Rheinbay E."/>
            <person name="Grabherr M."/>
            <person name="Forche A."/>
            <person name="Reedy J.L."/>
            <person name="Agrafioti I."/>
            <person name="Arnaud M.B."/>
            <person name="Bates S."/>
            <person name="Brown A.J."/>
            <person name="Brunke S."/>
            <person name="Costanzo M.C."/>
            <person name="Fitzpatrick D.A."/>
            <person name="de Groot P.W."/>
            <person name="Harris D."/>
            <person name="Hoyer L.L."/>
            <person name="Hube B."/>
            <person name="Klis F.M."/>
            <person name="Kodira C."/>
            <person name="Lennard N."/>
            <person name="Logue M.E."/>
            <person name="Martin R."/>
            <person name="Neiman A.M."/>
            <person name="Nikolaou E."/>
            <person name="Quail M.A."/>
            <person name="Quinn J."/>
            <person name="Santos M.C."/>
            <person name="Schmitzberger F.F."/>
            <person name="Sherlock G."/>
            <person name="Shah P."/>
            <person name="Silverstein K.A."/>
            <person name="Skrzypek M.S."/>
            <person name="Soll D."/>
            <person name="Staggs R."/>
            <person name="Stansfield I."/>
            <person name="Stumpf M.P."/>
            <person name="Sudbery P.E."/>
            <person name="Srikantha T."/>
            <person name="Zeng Q."/>
            <person name="Berman J."/>
            <person name="Berriman M."/>
            <person name="Heitman J."/>
            <person name="Gow N.A."/>
            <person name="Lorenz M.C."/>
            <person name="Birren B.W."/>
            <person name="Kellis M."/>
            <person name="Cuomo C.A."/>
        </authorList>
    </citation>
    <scope>NUCLEOTIDE SEQUENCE [LARGE SCALE GENOMIC DNA]</scope>
    <source>
        <strain evidence="2 3">ATCC 42720</strain>
    </source>
</reference>
<evidence type="ECO:0000256" key="1">
    <source>
        <dbReference type="SAM" id="SignalP"/>
    </source>
</evidence>
<dbReference type="VEuPathDB" id="FungiDB:CLUG_02484"/>